<organism evidence="2 3">
    <name type="scientific">Symbiodinium microadriaticum</name>
    <name type="common">Dinoflagellate</name>
    <name type="synonym">Zooxanthella microadriatica</name>
    <dbReference type="NCBI Taxonomy" id="2951"/>
    <lineage>
        <taxon>Eukaryota</taxon>
        <taxon>Sar</taxon>
        <taxon>Alveolata</taxon>
        <taxon>Dinophyceae</taxon>
        <taxon>Suessiales</taxon>
        <taxon>Symbiodiniaceae</taxon>
        <taxon>Symbiodinium</taxon>
    </lineage>
</organism>
<reference evidence="2 3" key="1">
    <citation type="submission" date="2016-02" db="EMBL/GenBank/DDBJ databases">
        <title>Genome analysis of coral dinoflagellate symbionts highlights evolutionary adaptations to a symbiotic lifestyle.</title>
        <authorList>
            <person name="Aranda M."/>
            <person name="Li Y."/>
            <person name="Liew Y.J."/>
            <person name="Baumgarten S."/>
            <person name="Simakov O."/>
            <person name="Wilson M."/>
            <person name="Piel J."/>
            <person name="Ashoor H."/>
            <person name="Bougouffa S."/>
            <person name="Bajic V.B."/>
            <person name="Ryu T."/>
            <person name="Ravasi T."/>
            <person name="Bayer T."/>
            <person name="Micklem G."/>
            <person name="Kim H."/>
            <person name="Bhak J."/>
            <person name="Lajeunesse T.C."/>
            <person name="Voolstra C.R."/>
        </authorList>
    </citation>
    <scope>NUCLEOTIDE SEQUENCE [LARGE SCALE GENOMIC DNA]</scope>
    <source>
        <strain evidence="2 3">CCMP2467</strain>
    </source>
</reference>
<dbReference type="Proteomes" id="UP000186817">
    <property type="component" value="Unassembled WGS sequence"/>
</dbReference>
<comment type="caution">
    <text evidence="2">The sequence shown here is derived from an EMBL/GenBank/DDBJ whole genome shotgun (WGS) entry which is preliminary data.</text>
</comment>
<gene>
    <name evidence="2" type="ORF">AK812_SmicGene36973</name>
</gene>
<dbReference type="EMBL" id="LSRX01001199">
    <property type="protein sequence ID" value="OLP82366.1"/>
    <property type="molecule type" value="Genomic_DNA"/>
</dbReference>
<protein>
    <recommendedName>
        <fullName evidence="4">Reverse transcriptase domain-containing protein</fullName>
    </recommendedName>
</protein>
<evidence type="ECO:0000256" key="1">
    <source>
        <dbReference type="SAM" id="MobiDB-lite"/>
    </source>
</evidence>
<evidence type="ECO:0000313" key="2">
    <source>
        <dbReference type="EMBL" id="OLP82366.1"/>
    </source>
</evidence>
<feature type="region of interest" description="Disordered" evidence="1">
    <location>
        <begin position="43"/>
        <end position="64"/>
    </location>
</feature>
<evidence type="ECO:0000313" key="3">
    <source>
        <dbReference type="Proteomes" id="UP000186817"/>
    </source>
</evidence>
<keyword evidence="3" id="KW-1185">Reference proteome</keyword>
<name>A0A1Q9CHL9_SYMMI</name>
<dbReference type="AlphaFoldDB" id="A0A1Q9CHL9"/>
<accession>A0A1Q9CHL9</accession>
<sequence>MASAAASSEKPGFFAADVHEALRKRAEWLDGLGESAILDADNLDSDDSEHWEGSTTGAKEEPVVGFRPVGNGGSQPIEPDIHSKAKVRAVSPTTGARQTNTVTPDRQPEAFCRPLAARIWELSGMFRLHSYWSTDVLHDACPHMTFRSVRLTRAAKRNLQHQRDFDGNVRLPAVAPRDGFLLVHAGSPGWLAPSTPMIFSTLPRDTMHVGMCLVFLTSRCAAKQTLLSSQTCRLCLMLKRTVTTHRIMLLTLALGLCPAVRLALLPLIPPLHLCDRARLLCISFATRRSDNSLAACRLIPTVSLTPSLSTCVQLVCRLSALLSLQSLLGAVGTGMSFANLPWLAKLLTRPLSARRMMPMRPSTSATFVITIVRWCGASRLLGGMSRPVQAALMSDRAAEARKFADRVESVLNVDRPTDPAAWRAIPAQNYKAPLPAGLWDPSLLEEFTASIRRLARGKAPDLTGNHAELLHALLDAGAAGQAPLTHLHCLVCEFWRGRLPSAKRWRRSRVLVPIFKHKGDFSDLNNHRGIVLLDVLSKLVCRVLNDRFACRWSRRLLAPRLRLGSAKVAASQMLSSLIADFLKLGISPSLLGPRPRALLTRMIRFTFSLLI</sequence>
<proteinExistence type="predicted"/>
<feature type="compositionally biased region" description="Basic and acidic residues" evidence="1">
    <location>
        <begin position="48"/>
        <end position="62"/>
    </location>
</feature>
<evidence type="ECO:0008006" key="4">
    <source>
        <dbReference type="Google" id="ProtNLM"/>
    </source>
</evidence>